<dbReference type="AlphaFoldDB" id="A0A8R1HNP5"/>
<reference evidence="2" key="2">
    <citation type="submission" date="2022-06" db="UniProtKB">
        <authorList>
            <consortium name="EnsemblMetazoa"/>
        </authorList>
    </citation>
    <scope>IDENTIFICATION</scope>
    <source>
        <strain evidence="2">DF5081</strain>
    </source>
</reference>
<dbReference type="EnsemblMetazoa" id="CJA04765.1">
    <property type="protein sequence ID" value="CJA04765.1"/>
    <property type="gene ID" value="WBGene00123969"/>
</dbReference>
<name>A0A8R1HNP5_CAEJA</name>
<sequence length="85" mass="9529">MCRTLLAFTTFAVLATLALCQEDAEAVHLTGSFRVAAEGEELPKSGGFATEHPFFQLEGMKIARAYLDRQYAKEREQEQEQRFGA</sequence>
<proteinExistence type="predicted"/>
<dbReference type="OMA" id="IEQEHPF"/>
<evidence type="ECO:0000313" key="3">
    <source>
        <dbReference type="Proteomes" id="UP000005237"/>
    </source>
</evidence>
<keyword evidence="3" id="KW-1185">Reference proteome</keyword>
<keyword evidence="1" id="KW-0732">Signal</keyword>
<evidence type="ECO:0000256" key="1">
    <source>
        <dbReference type="SAM" id="SignalP"/>
    </source>
</evidence>
<feature type="chain" id="PRO_5035781840" evidence="1">
    <location>
        <begin position="21"/>
        <end position="85"/>
    </location>
</feature>
<accession>A0A8R1HNP5</accession>
<reference evidence="3" key="1">
    <citation type="submission" date="2010-08" db="EMBL/GenBank/DDBJ databases">
        <authorList>
            <consortium name="Caenorhabditis japonica Sequencing Consortium"/>
            <person name="Wilson R.K."/>
        </authorList>
    </citation>
    <scope>NUCLEOTIDE SEQUENCE [LARGE SCALE GENOMIC DNA]</scope>
    <source>
        <strain evidence="3">DF5081</strain>
    </source>
</reference>
<organism evidence="2 3">
    <name type="scientific">Caenorhabditis japonica</name>
    <dbReference type="NCBI Taxonomy" id="281687"/>
    <lineage>
        <taxon>Eukaryota</taxon>
        <taxon>Metazoa</taxon>
        <taxon>Ecdysozoa</taxon>
        <taxon>Nematoda</taxon>
        <taxon>Chromadorea</taxon>
        <taxon>Rhabditida</taxon>
        <taxon>Rhabditina</taxon>
        <taxon>Rhabditomorpha</taxon>
        <taxon>Rhabditoidea</taxon>
        <taxon>Rhabditidae</taxon>
        <taxon>Peloderinae</taxon>
        <taxon>Caenorhabditis</taxon>
    </lineage>
</organism>
<dbReference type="Proteomes" id="UP000005237">
    <property type="component" value="Unassembled WGS sequence"/>
</dbReference>
<feature type="signal peptide" evidence="1">
    <location>
        <begin position="1"/>
        <end position="20"/>
    </location>
</feature>
<protein>
    <submittedName>
        <fullName evidence="2">Uncharacterized protein</fullName>
    </submittedName>
</protein>
<evidence type="ECO:0000313" key="2">
    <source>
        <dbReference type="EnsemblMetazoa" id="CJA04765.1"/>
    </source>
</evidence>